<proteinExistence type="predicted"/>
<evidence type="ECO:0000256" key="1">
    <source>
        <dbReference type="SAM" id="MobiDB-lite"/>
    </source>
</evidence>
<feature type="compositionally biased region" description="Basic and acidic residues" evidence="1">
    <location>
        <begin position="1"/>
        <end position="16"/>
    </location>
</feature>
<comment type="caution">
    <text evidence="2">The sequence shown here is derived from an EMBL/GenBank/DDBJ whole genome shotgun (WGS) entry which is preliminary data.</text>
</comment>
<dbReference type="EMBL" id="DTCA01000114">
    <property type="protein sequence ID" value="HGM07510.1"/>
    <property type="molecule type" value="Genomic_DNA"/>
</dbReference>
<accession>A0A7C4H709</accession>
<sequence>MKDDESAIKHSKDSRYSKQKSSHFRDYRERKRVEEHRYRDNHFSRPSRHQQYEERKDAQPKPVNGMCNPMCPLFRCTKKAFMVKLINGKPTAFCTWVNDTCISYKCQYSSCSQRYLLPDGKCLAATKSDTQKEDMFLKELERSEDNKNLKNLLSRKGFGKDLVF</sequence>
<dbReference type="AlphaFoldDB" id="A0A7C4H709"/>
<feature type="compositionally biased region" description="Basic and acidic residues" evidence="1">
    <location>
        <begin position="50"/>
        <end position="59"/>
    </location>
</feature>
<feature type="compositionally biased region" description="Basic and acidic residues" evidence="1">
    <location>
        <begin position="23"/>
        <end position="43"/>
    </location>
</feature>
<protein>
    <submittedName>
        <fullName evidence="2">Uncharacterized protein</fullName>
    </submittedName>
</protein>
<feature type="region of interest" description="Disordered" evidence="1">
    <location>
        <begin position="1"/>
        <end position="61"/>
    </location>
</feature>
<organism evidence="2">
    <name type="scientific">Ignisphaera aggregans</name>
    <dbReference type="NCBI Taxonomy" id="334771"/>
    <lineage>
        <taxon>Archaea</taxon>
        <taxon>Thermoproteota</taxon>
        <taxon>Thermoprotei</taxon>
        <taxon>Desulfurococcales</taxon>
        <taxon>Desulfurococcaceae</taxon>
        <taxon>Ignisphaera</taxon>
    </lineage>
</organism>
<gene>
    <name evidence="2" type="ORF">ENU31_03770</name>
</gene>
<evidence type="ECO:0000313" key="2">
    <source>
        <dbReference type="EMBL" id="HGM07510.1"/>
    </source>
</evidence>
<name>A0A7C4H709_9CREN</name>
<reference evidence="2" key="1">
    <citation type="journal article" date="2020" name="mSystems">
        <title>Genome- and Community-Level Interaction Insights into Carbon Utilization and Element Cycling Functions of Hydrothermarchaeota in Hydrothermal Sediment.</title>
        <authorList>
            <person name="Zhou Z."/>
            <person name="Liu Y."/>
            <person name="Xu W."/>
            <person name="Pan J."/>
            <person name="Luo Z.H."/>
            <person name="Li M."/>
        </authorList>
    </citation>
    <scope>NUCLEOTIDE SEQUENCE [LARGE SCALE GENOMIC DNA]</scope>
    <source>
        <strain evidence="2">SpSt-658</strain>
    </source>
</reference>